<accession>A0A9P0M9S1</accession>
<evidence type="ECO:0000256" key="1">
    <source>
        <dbReference type="SAM" id="MobiDB-lite"/>
    </source>
</evidence>
<sequence length="149" mass="16713">MRRSSILKSQNSELMMVVEDKREDENSNSSSAQSSEDESTSLNPFLLSHYAREMRKHSLPTPQCTGITAPQVRRLSVEKEETAGPVSWQVELLETLSQVAQQIAGGRRYSVDSNSKLPSSLFGRNRQEPVAAFPSSRFSGRVLPCRYSY</sequence>
<evidence type="ECO:0000313" key="3">
    <source>
        <dbReference type="Proteomes" id="UP001152888"/>
    </source>
</evidence>
<dbReference type="EMBL" id="CAKOFQ010007934">
    <property type="protein sequence ID" value="CAH2009956.1"/>
    <property type="molecule type" value="Genomic_DNA"/>
</dbReference>
<name>A0A9P0M9S1_ACAOB</name>
<feature type="compositionally biased region" description="Polar residues" evidence="1">
    <location>
        <begin position="1"/>
        <end position="13"/>
    </location>
</feature>
<feature type="region of interest" description="Disordered" evidence="1">
    <location>
        <begin position="1"/>
        <end position="44"/>
    </location>
</feature>
<organism evidence="2 3">
    <name type="scientific">Acanthoscelides obtectus</name>
    <name type="common">Bean weevil</name>
    <name type="synonym">Bruchus obtectus</name>
    <dbReference type="NCBI Taxonomy" id="200917"/>
    <lineage>
        <taxon>Eukaryota</taxon>
        <taxon>Metazoa</taxon>
        <taxon>Ecdysozoa</taxon>
        <taxon>Arthropoda</taxon>
        <taxon>Hexapoda</taxon>
        <taxon>Insecta</taxon>
        <taxon>Pterygota</taxon>
        <taxon>Neoptera</taxon>
        <taxon>Endopterygota</taxon>
        <taxon>Coleoptera</taxon>
        <taxon>Polyphaga</taxon>
        <taxon>Cucujiformia</taxon>
        <taxon>Chrysomeloidea</taxon>
        <taxon>Chrysomelidae</taxon>
        <taxon>Bruchinae</taxon>
        <taxon>Bruchini</taxon>
        <taxon>Acanthoscelides</taxon>
    </lineage>
</organism>
<reference evidence="2" key="1">
    <citation type="submission" date="2022-03" db="EMBL/GenBank/DDBJ databases">
        <authorList>
            <person name="Sayadi A."/>
        </authorList>
    </citation>
    <scope>NUCLEOTIDE SEQUENCE</scope>
</reference>
<proteinExistence type="predicted"/>
<dbReference type="OrthoDB" id="7424185at2759"/>
<dbReference type="Proteomes" id="UP001152888">
    <property type="component" value="Unassembled WGS sequence"/>
</dbReference>
<keyword evidence="3" id="KW-1185">Reference proteome</keyword>
<protein>
    <submittedName>
        <fullName evidence="2">Uncharacterized protein</fullName>
    </submittedName>
</protein>
<evidence type="ECO:0000313" key="2">
    <source>
        <dbReference type="EMBL" id="CAH2009956.1"/>
    </source>
</evidence>
<gene>
    <name evidence="2" type="ORF">ACAOBT_LOCUS31226</name>
</gene>
<dbReference type="AlphaFoldDB" id="A0A9P0M9S1"/>
<comment type="caution">
    <text evidence="2">The sequence shown here is derived from an EMBL/GenBank/DDBJ whole genome shotgun (WGS) entry which is preliminary data.</text>
</comment>